<dbReference type="SUPFAM" id="SSF55021">
    <property type="entry name" value="ACT-like"/>
    <property type="match status" value="1"/>
</dbReference>
<name>Q30Z20_OLEA2</name>
<dbReference type="KEGG" id="dde:Dde_2279"/>
<dbReference type="AlphaFoldDB" id="Q30Z20"/>
<accession>Q30Z20</accession>
<evidence type="ECO:0000313" key="2">
    <source>
        <dbReference type="Proteomes" id="UP000002710"/>
    </source>
</evidence>
<dbReference type="STRING" id="207559.Dde_2279"/>
<dbReference type="RefSeq" id="WP_011368161.1">
    <property type="nucleotide sequence ID" value="NC_007519.1"/>
</dbReference>
<sequence>MNNATTRKRMGVVSIIISDRKRDATAVNEILTTHGELILARMGLPCPERGLAVIALIVEASTDEIGSLTGRLGRLESVTVKASLV</sequence>
<dbReference type="InterPro" id="IPR023860">
    <property type="entry name" value="FeFe-hyd_TM1266"/>
</dbReference>
<dbReference type="Gene3D" id="3.30.70.1150">
    <property type="entry name" value="ACT-like. Chain A, domain 2"/>
    <property type="match status" value="1"/>
</dbReference>
<dbReference type="EMBL" id="CP000112">
    <property type="protein sequence ID" value="ABB39076.1"/>
    <property type="molecule type" value="Genomic_DNA"/>
</dbReference>
<protein>
    <submittedName>
        <fullName evidence="1">Transcriptional regulator</fullName>
    </submittedName>
</protein>
<dbReference type="NCBIfam" id="TIGR03959">
    <property type="entry name" value="hyd_TM1266"/>
    <property type="match status" value="1"/>
</dbReference>
<keyword evidence="2" id="KW-1185">Reference proteome</keyword>
<dbReference type="Proteomes" id="UP000002710">
    <property type="component" value="Chromosome"/>
</dbReference>
<reference evidence="1 2" key="1">
    <citation type="journal article" date="2011" name="J. Bacteriol.">
        <title>Complete genome sequence and updated annotation of Desulfovibrio alaskensis G20.</title>
        <authorList>
            <person name="Hauser L.J."/>
            <person name="Land M.L."/>
            <person name="Brown S.D."/>
            <person name="Larimer F."/>
            <person name="Keller K.L."/>
            <person name="Rapp-Giles B.J."/>
            <person name="Price M.N."/>
            <person name="Lin M."/>
            <person name="Bruce D.C."/>
            <person name="Detter J.C."/>
            <person name="Tapia R."/>
            <person name="Han C.S."/>
            <person name="Goodwin L.A."/>
            <person name="Cheng J.F."/>
            <person name="Pitluck S."/>
            <person name="Copeland A."/>
            <person name="Lucas S."/>
            <person name="Nolan M."/>
            <person name="Lapidus A.L."/>
            <person name="Palumbo A.V."/>
            <person name="Wall J.D."/>
        </authorList>
    </citation>
    <scope>NUCLEOTIDE SEQUENCE [LARGE SCALE GENOMIC DNA]</scope>
    <source>
        <strain evidence="2">ATCC BAA 1058 / DSM 17464 / G20</strain>
    </source>
</reference>
<dbReference type="eggNOG" id="COG0864">
    <property type="taxonomic scope" value="Bacteria"/>
</dbReference>
<evidence type="ECO:0000313" key="1">
    <source>
        <dbReference type="EMBL" id="ABB39076.1"/>
    </source>
</evidence>
<gene>
    <name evidence="1" type="ordered locus">Dde_2279</name>
</gene>
<dbReference type="InterPro" id="IPR027271">
    <property type="entry name" value="Acetolactate_synth/TF_NikR_C"/>
</dbReference>
<dbReference type="InterPro" id="IPR045865">
    <property type="entry name" value="ACT-like_dom_sf"/>
</dbReference>
<dbReference type="Pfam" id="PF21699">
    <property type="entry name" value="TM1266-like"/>
    <property type="match status" value="1"/>
</dbReference>
<organism evidence="1 2">
    <name type="scientific">Oleidesulfovibrio alaskensis (strain ATCC BAA-1058 / DSM 17464 / G20)</name>
    <name type="common">Desulfovibrio alaskensis</name>
    <dbReference type="NCBI Taxonomy" id="207559"/>
    <lineage>
        <taxon>Bacteria</taxon>
        <taxon>Pseudomonadati</taxon>
        <taxon>Thermodesulfobacteriota</taxon>
        <taxon>Desulfovibrionia</taxon>
        <taxon>Desulfovibrionales</taxon>
        <taxon>Desulfovibrionaceae</taxon>
        <taxon>Oleidesulfovibrio</taxon>
    </lineage>
</organism>
<proteinExistence type="predicted"/>
<dbReference type="HOGENOM" id="CLU_170247_0_1_7"/>